<dbReference type="InterPro" id="IPR018750">
    <property type="entry name" value="DUF2306_membrane"/>
</dbReference>
<dbReference type="Proteomes" id="UP000556201">
    <property type="component" value="Unassembled WGS sequence"/>
</dbReference>
<dbReference type="AlphaFoldDB" id="A0A7W9FVH8"/>
<feature type="transmembrane region" description="Helical" evidence="2">
    <location>
        <begin position="47"/>
        <end position="73"/>
    </location>
</feature>
<feature type="transmembrane region" description="Helical" evidence="2">
    <location>
        <begin position="115"/>
        <end position="133"/>
    </location>
</feature>
<dbReference type="RefSeq" id="WP_184279696.1">
    <property type="nucleotide sequence ID" value="NZ_JACHLJ010000002.1"/>
</dbReference>
<organism evidence="3 4">
    <name type="scientific">Brevundimonas vesicularis</name>
    <name type="common">Pseudomonas vesicularis</name>
    <dbReference type="NCBI Taxonomy" id="41276"/>
    <lineage>
        <taxon>Bacteria</taxon>
        <taxon>Pseudomonadati</taxon>
        <taxon>Pseudomonadota</taxon>
        <taxon>Alphaproteobacteria</taxon>
        <taxon>Caulobacterales</taxon>
        <taxon>Caulobacteraceae</taxon>
        <taxon>Brevundimonas</taxon>
    </lineage>
</organism>
<feature type="transmembrane region" description="Helical" evidence="2">
    <location>
        <begin position="85"/>
        <end position="103"/>
    </location>
</feature>
<feature type="region of interest" description="Disordered" evidence="1">
    <location>
        <begin position="183"/>
        <end position="209"/>
    </location>
</feature>
<accession>A0A7W9FVH8</accession>
<evidence type="ECO:0000256" key="2">
    <source>
        <dbReference type="SAM" id="Phobius"/>
    </source>
</evidence>
<proteinExistence type="predicted"/>
<keyword evidence="2" id="KW-0472">Membrane</keyword>
<sequence>MPRLSRLAPSALALALLIVPLVAYLAMDDGRLARMGFALHAPRWGLLLASPTAIQIHVAAAVTALAIGVVLLIGIKGNRLHRMLGWAWVVAMGTTAISSFFIHQLNPNGPGGLSLIHLLSGWTVVALPMAVYAARRHRVAVHRRAMTGMFVGGLIVAGAFTFLPGRLMWAIFFAPNCSGHQGSGLAGGHPDHSPETGRGEPDHIVAGRF</sequence>
<dbReference type="Pfam" id="PF10067">
    <property type="entry name" value="DUF2306"/>
    <property type="match status" value="1"/>
</dbReference>
<keyword evidence="2" id="KW-1133">Transmembrane helix</keyword>
<name>A0A7W9FVH8_BREVE</name>
<evidence type="ECO:0000256" key="1">
    <source>
        <dbReference type="SAM" id="MobiDB-lite"/>
    </source>
</evidence>
<feature type="compositionally biased region" description="Basic and acidic residues" evidence="1">
    <location>
        <begin position="189"/>
        <end position="209"/>
    </location>
</feature>
<evidence type="ECO:0000313" key="3">
    <source>
        <dbReference type="EMBL" id="MBB5772350.1"/>
    </source>
</evidence>
<protein>
    <submittedName>
        <fullName evidence="3">Putative membrane protein</fullName>
    </submittedName>
</protein>
<dbReference type="EMBL" id="JACHLJ010000002">
    <property type="protein sequence ID" value="MBB5772350.1"/>
    <property type="molecule type" value="Genomic_DNA"/>
</dbReference>
<comment type="caution">
    <text evidence="3">The sequence shown here is derived from an EMBL/GenBank/DDBJ whole genome shotgun (WGS) entry which is preliminary data.</text>
</comment>
<gene>
    <name evidence="3" type="ORF">HNP47_002354</name>
</gene>
<feature type="transmembrane region" description="Helical" evidence="2">
    <location>
        <begin position="145"/>
        <end position="163"/>
    </location>
</feature>
<keyword evidence="2" id="KW-0812">Transmembrane</keyword>
<evidence type="ECO:0000313" key="4">
    <source>
        <dbReference type="Proteomes" id="UP000556201"/>
    </source>
</evidence>
<reference evidence="3 4" key="1">
    <citation type="submission" date="2020-08" db="EMBL/GenBank/DDBJ databases">
        <title>Functional genomics of gut bacteria from endangered species of beetles.</title>
        <authorList>
            <person name="Carlos-Shanley C."/>
        </authorList>
    </citation>
    <scope>NUCLEOTIDE SEQUENCE [LARGE SCALE GENOMIC DNA]</scope>
    <source>
        <strain evidence="3 4">S00192</strain>
    </source>
</reference>